<comment type="similarity">
    <text evidence="2">Belongs to the nucleobase:cation symporter-2 (NCS2) (TC 2.A.40) family.</text>
</comment>
<sequence>MGVDRWGTRGPLEDGRRITVEIRKRTISLASTCNEDATIDLQECDKQEMSSTTDDSPAKTQHHMLYGVNDVAPWYLNIVFAFQHYITMFGGTISVPLILAPSLCIPQDSLAFGELISTFFFVGGIATLLQTVLGSRLPVIQGASFAFMTPAFAILSLPQWKCPSADGGSSGNVTDPFLNENTASETTEIWQSRIREIQGAIVVASCVEVLVGVVGGMGFLLRYIGPLTIAPTISLVGLPLAPVAASFCAKHWWIAIMTMVLIMLFSQYLRGVRLPCISYSSGKGFRVKSYPFFHLYAVILAIVISWSVCALLTLYDVLPAEPTAWGHLARTDVKVDRLTKASWFRVPYPFQWGLPTVSTAAVCGMLAGVFAAMIETVGSLYAAAKMSGLPPPPVHAINRGTSVSINHQPGDPWLRASAACWPVFGEPDQALPSTATTSLSSG</sequence>
<feature type="transmembrane region" description="Helical" evidence="6">
    <location>
        <begin position="252"/>
        <end position="272"/>
    </location>
</feature>
<gene>
    <name evidence="7" type="ORF">NP493_333g02120</name>
</gene>
<evidence type="ECO:0000256" key="3">
    <source>
        <dbReference type="ARBA" id="ARBA00022692"/>
    </source>
</evidence>
<dbReference type="Proteomes" id="UP001209878">
    <property type="component" value="Unassembled WGS sequence"/>
</dbReference>
<evidence type="ECO:0000256" key="5">
    <source>
        <dbReference type="ARBA" id="ARBA00023136"/>
    </source>
</evidence>
<comment type="caution">
    <text evidence="7">The sequence shown here is derived from an EMBL/GenBank/DDBJ whole genome shotgun (WGS) entry which is preliminary data.</text>
</comment>
<proteinExistence type="inferred from homology"/>
<keyword evidence="5 6" id="KW-0472">Membrane</keyword>
<evidence type="ECO:0008006" key="9">
    <source>
        <dbReference type="Google" id="ProtNLM"/>
    </source>
</evidence>
<evidence type="ECO:0000256" key="4">
    <source>
        <dbReference type="ARBA" id="ARBA00022989"/>
    </source>
</evidence>
<evidence type="ECO:0000313" key="7">
    <source>
        <dbReference type="EMBL" id="KAK2182863.1"/>
    </source>
</evidence>
<dbReference type="AlphaFoldDB" id="A0AAD9L5G6"/>
<comment type="subcellular location">
    <subcellularLocation>
        <location evidence="1">Membrane</location>
        <topology evidence="1">Multi-pass membrane protein</topology>
    </subcellularLocation>
</comment>
<keyword evidence="4 6" id="KW-1133">Transmembrane helix</keyword>
<name>A0AAD9L5G6_RIDPI</name>
<evidence type="ECO:0000313" key="8">
    <source>
        <dbReference type="Proteomes" id="UP001209878"/>
    </source>
</evidence>
<dbReference type="InterPro" id="IPR006043">
    <property type="entry name" value="NCS2"/>
</dbReference>
<dbReference type="GO" id="GO:0022857">
    <property type="term" value="F:transmembrane transporter activity"/>
    <property type="evidence" value="ECO:0007669"/>
    <property type="project" value="InterPro"/>
</dbReference>
<feature type="transmembrane region" description="Helical" evidence="6">
    <location>
        <begin position="200"/>
        <end position="224"/>
    </location>
</feature>
<feature type="transmembrane region" description="Helical" evidence="6">
    <location>
        <begin position="352"/>
        <end position="374"/>
    </location>
</feature>
<accession>A0AAD9L5G6</accession>
<evidence type="ECO:0000256" key="1">
    <source>
        <dbReference type="ARBA" id="ARBA00004141"/>
    </source>
</evidence>
<keyword evidence="3 6" id="KW-0812">Transmembrane</keyword>
<dbReference type="GO" id="GO:0016020">
    <property type="term" value="C:membrane"/>
    <property type="evidence" value="ECO:0007669"/>
    <property type="project" value="UniProtKB-SubCell"/>
</dbReference>
<feature type="transmembrane region" description="Helical" evidence="6">
    <location>
        <begin position="74"/>
        <end position="99"/>
    </location>
</feature>
<dbReference type="PANTHER" id="PTHR11119">
    <property type="entry name" value="XANTHINE-URACIL / VITAMIN C PERMEASE FAMILY MEMBER"/>
    <property type="match status" value="1"/>
</dbReference>
<dbReference type="Pfam" id="PF00860">
    <property type="entry name" value="Xan_ur_permease"/>
    <property type="match status" value="1"/>
</dbReference>
<feature type="transmembrane region" description="Helical" evidence="6">
    <location>
        <begin position="293"/>
        <end position="315"/>
    </location>
</feature>
<organism evidence="7 8">
    <name type="scientific">Ridgeia piscesae</name>
    <name type="common">Tubeworm</name>
    <dbReference type="NCBI Taxonomy" id="27915"/>
    <lineage>
        <taxon>Eukaryota</taxon>
        <taxon>Metazoa</taxon>
        <taxon>Spiralia</taxon>
        <taxon>Lophotrochozoa</taxon>
        <taxon>Annelida</taxon>
        <taxon>Polychaeta</taxon>
        <taxon>Sedentaria</taxon>
        <taxon>Canalipalpata</taxon>
        <taxon>Sabellida</taxon>
        <taxon>Siboglinidae</taxon>
        <taxon>Ridgeia</taxon>
    </lineage>
</organism>
<keyword evidence="8" id="KW-1185">Reference proteome</keyword>
<feature type="transmembrane region" description="Helical" evidence="6">
    <location>
        <begin position="111"/>
        <end position="133"/>
    </location>
</feature>
<protein>
    <recommendedName>
        <fullName evidence="9">Solute carrier family 23 member 2</fullName>
    </recommendedName>
</protein>
<evidence type="ECO:0000256" key="2">
    <source>
        <dbReference type="ARBA" id="ARBA00008821"/>
    </source>
</evidence>
<dbReference type="EMBL" id="JAODUO010000333">
    <property type="protein sequence ID" value="KAK2182863.1"/>
    <property type="molecule type" value="Genomic_DNA"/>
</dbReference>
<evidence type="ECO:0000256" key="6">
    <source>
        <dbReference type="SAM" id="Phobius"/>
    </source>
</evidence>
<reference evidence="7" key="1">
    <citation type="journal article" date="2023" name="Mol. Biol. Evol.">
        <title>Third-Generation Sequencing Reveals the Adaptive Role of the Epigenome in Three Deep-Sea Polychaetes.</title>
        <authorList>
            <person name="Perez M."/>
            <person name="Aroh O."/>
            <person name="Sun Y."/>
            <person name="Lan Y."/>
            <person name="Juniper S.K."/>
            <person name="Young C.R."/>
            <person name="Angers B."/>
            <person name="Qian P.Y."/>
        </authorList>
    </citation>
    <scope>NUCLEOTIDE SEQUENCE</scope>
    <source>
        <strain evidence="7">R07B-5</strain>
    </source>
</reference>